<accession>A0A512JIS2</accession>
<evidence type="ECO:0000313" key="1">
    <source>
        <dbReference type="EMBL" id="GEP09834.1"/>
    </source>
</evidence>
<keyword evidence="2" id="KW-1185">Reference proteome</keyword>
<protein>
    <submittedName>
        <fullName evidence="1">Uncharacterized protein</fullName>
    </submittedName>
</protein>
<gene>
    <name evidence="1" type="ORF">MGN01_16790</name>
</gene>
<proteinExistence type="predicted"/>
<evidence type="ECO:0000313" key="2">
    <source>
        <dbReference type="Proteomes" id="UP000321750"/>
    </source>
</evidence>
<dbReference type="OrthoDB" id="9867138at2"/>
<dbReference type="AlphaFoldDB" id="A0A512JIS2"/>
<name>A0A512JIS2_9HYPH</name>
<dbReference type="EMBL" id="BJZV01000007">
    <property type="protein sequence ID" value="GEP09834.1"/>
    <property type="molecule type" value="Genomic_DNA"/>
</dbReference>
<organism evidence="1 2">
    <name type="scientific">Methylobacterium gnaphalii</name>
    <dbReference type="NCBI Taxonomy" id="1010610"/>
    <lineage>
        <taxon>Bacteria</taxon>
        <taxon>Pseudomonadati</taxon>
        <taxon>Pseudomonadota</taxon>
        <taxon>Alphaproteobacteria</taxon>
        <taxon>Hyphomicrobiales</taxon>
        <taxon>Methylobacteriaceae</taxon>
        <taxon>Methylobacterium</taxon>
    </lineage>
</organism>
<reference evidence="1 2" key="1">
    <citation type="submission" date="2019-07" db="EMBL/GenBank/DDBJ databases">
        <title>Whole genome shotgun sequence of Methylobacterium gnaphalii NBRC 107716.</title>
        <authorList>
            <person name="Hosoyama A."/>
            <person name="Uohara A."/>
            <person name="Ohji S."/>
            <person name="Ichikawa N."/>
        </authorList>
    </citation>
    <scope>NUCLEOTIDE SEQUENCE [LARGE SCALE GENOMIC DNA]</scope>
    <source>
        <strain evidence="1 2">NBRC 107716</strain>
    </source>
</reference>
<dbReference type="RefSeq" id="WP_147046134.1">
    <property type="nucleotide sequence ID" value="NZ_BJZV01000007.1"/>
</dbReference>
<sequence length="127" mass="13766">MLAPDAPLAFGCNGAPSARPHAEALDDVPRTPAEIRACKRIASVVAKLPASGSVIIVHSPSVVDAWRRCVRELRGDLVAAETRVIVAPRLIDERAATTGLSALPVFRDSFVELQREHRRALAQAWRL</sequence>
<dbReference type="Proteomes" id="UP000321750">
    <property type="component" value="Unassembled WGS sequence"/>
</dbReference>
<comment type="caution">
    <text evidence="1">The sequence shown here is derived from an EMBL/GenBank/DDBJ whole genome shotgun (WGS) entry which is preliminary data.</text>
</comment>